<proteinExistence type="predicted"/>
<organism evidence="3 4">
    <name type="scientific">Meloidogyne enterolobii</name>
    <name type="common">Root-knot nematode worm</name>
    <name type="synonym">Meloidogyne mayaguensis</name>
    <dbReference type="NCBI Taxonomy" id="390850"/>
    <lineage>
        <taxon>Eukaryota</taxon>
        <taxon>Metazoa</taxon>
        <taxon>Ecdysozoa</taxon>
        <taxon>Nematoda</taxon>
        <taxon>Chromadorea</taxon>
        <taxon>Rhabditida</taxon>
        <taxon>Tylenchina</taxon>
        <taxon>Tylenchomorpha</taxon>
        <taxon>Tylenchoidea</taxon>
        <taxon>Meloidogynidae</taxon>
        <taxon>Meloidogyninae</taxon>
        <taxon>Meloidogyne</taxon>
    </lineage>
</organism>
<dbReference type="EMBL" id="CAJEWN010000087">
    <property type="protein sequence ID" value="CAD2161738.1"/>
    <property type="molecule type" value="Genomic_DNA"/>
</dbReference>
<dbReference type="Proteomes" id="UP000580250">
    <property type="component" value="Unassembled WGS sequence"/>
</dbReference>
<dbReference type="AlphaFoldDB" id="A0A6V7UMH9"/>
<keyword evidence="2" id="KW-0732">Signal</keyword>
<feature type="chain" id="PRO_5028286155" evidence="2">
    <location>
        <begin position="27"/>
        <end position="311"/>
    </location>
</feature>
<feature type="signal peptide" evidence="2">
    <location>
        <begin position="1"/>
        <end position="26"/>
    </location>
</feature>
<reference evidence="3 4" key="1">
    <citation type="submission" date="2020-08" db="EMBL/GenBank/DDBJ databases">
        <authorList>
            <person name="Koutsovoulos G."/>
            <person name="Danchin GJ E."/>
        </authorList>
    </citation>
    <scope>NUCLEOTIDE SEQUENCE [LARGE SCALE GENOMIC DNA]</scope>
</reference>
<feature type="compositionally biased region" description="Basic and acidic residues" evidence="1">
    <location>
        <begin position="39"/>
        <end position="57"/>
    </location>
</feature>
<gene>
    <name evidence="3" type="ORF">MENT_LOCUS15024</name>
</gene>
<feature type="region of interest" description="Disordered" evidence="1">
    <location>
        <begin position="33"/>
        <end position="57"/>
    </location>
</feature>
<protein>
    <submittedName>
        <fullName evidence="3">Uncharacterized protein</fullName>
    </submittedName>
</protein>
<sequence>MLTTQFEEKMFAILFFLLILLVKSKASEEESESLLQSFRNEHGQNETEEEHTEKRTGDQKQIVVYNPLKLKTNNPELELYKFIEAKIKFFTENKEYKDKIKETLKKINWYKTELNAEEFESIDKKGDKNYEMLDKLNFGVLLKIRGICSNLSYYFKQLNGNMMGVCSDKEFKEMFNKMLEAYCNLKFKVEEPKIFEENAAEKALEYLNKIDNTVIDVKETSKNLINKKLKRSKSEMIVSPLIKLTRTLTKPFVKGKKLLRSSSLNSKIGTNYKKERTEFRKLRQEDERNTDMFNSYFENFSVTSWNKLNDI</sequence>
<evidence type="ECO:0000313" key="4">
    <source>
        <dbReference type="Proteomes" id="UP000580250"/>
    </source>
</evidence>
<evidence type="ECO:0000256" key="2">
    <source>
        <dbReference type="SAM" id="SignalP"/>
    </source>
</evidence>
<accession>A0A6V7UMH9</accession>
<evidence type="ECO:0000256" key="1">
    <source>
        <dbReference type="SAM" id="MobiDB-lite"/>
    </source>
</evidence>
<evidence type="ECO:0000313" key="3">
    <source>
        <dbReference type="EMBL" id="CAD2161738.1"/>
    </source>
</evidence>
<name>A0A6V7UMH9_MELEN</name>
<comment type="caution">
    <text evidence="3">The sequence shown here is derived from an EMBL/GenBank/DDBJ whole genome shotgun (WGS) entry which is preliminary data.</text>
</comment>